<feature type="signal peptide" evidence="1">
    <location>
        <begin position="1"/>
        <end position="22"/>
    </location>
</feature>
<protein>
    <submittedName>
        <fullName evidence="2">Uncharacterized protein</fullName>
    </submittedName>
</protein>
<dbReference type="EMBL" id="UGJJ01000002">
    <property type="protein sequence ID" value="STR02640.1"/>
    <property type="molecule type" value="Genomic_DNA"/>
</dbReference>
<keyword evidence="1" id="KW-0732">Signal</keyword>
<evidence type="ECO:0000256" key="1">
    <source>
        <dbReference type="SAM" id="SignalP"/>
    </source>
</evidence>
<feature type="chain" id="PRO_5016746457" evidence="1">
    <location>
        <begin position="23"/>
        <end position="176"/>
    </location>
</feature>
<dbReference type="RefSeq" id="WP_115308543.1">
    <property type="nucleotide sequence ID" value="NZ_CP091516.1"/>
</dbReference>
<evidence type="ECO:0000313" key="2">
    <source>
        <dbReference type="EMBL" id="STR02640.1"/>
    </source>
</evidence>
<gene>
    <name evidence="2" type="ORF">NCTC13336_01518</name>
</gene>
<evidence type="ECO:0000313" key="3">
    <source>
        <dbReference type="Proteomes" id="UP000254293"/>
    </source>
</evidence>
<organism evidence="2 3">
    <name type="scientific">Kingella potus</name>
    <dbReference type="NCBI Taxonomy" id="265175"/>
    <lineage>
        <taxon>Bacteria</taxon>
        <taxon>Pseudomonadati</taxon>
        <taxon>Pseudomonadota</taxon>
        <taxon>Betaproteobacteria</taxon>
        <taxon>Neisseriales</taxon>
        <taxon>Neisseriaceae</taxon>
        <taxon>Kingella</taxon>
    </lineage>
</organism>
<keyword evidence="3" id="KW-1185">Reference proteome</keyword>
<sequence length="176" mass="19507">MKKHILLATCIAAITAAAPVTAADKPSSTLRILERHHIKTGGLCGLSVEKTFHYNGASYVLYSSEGDFSPEGRRSHKNCNTGSGTFAFNLAEIRNNRVTNGNLFSGTDINTRFLDVKSVQLNGAILTFKNNEFGKNPKTGDYDPNCCAADMYLNRFDLKTSRMLQRRFIGRDKSYD</sequence>
<dbReference type="AlphaFoldDB" id="A0A377R194"/>
<reference evidence="2 3" key="1">
    <citation type="submission" date="2018-06" db="EMBL/GenBank/DDBJ databases">
        <authorList>
            <consortium name="Pathogen Informatics"/>
            <person name="Doyle S."/>
        </authorList>
    </citation>
    <scope>NUCLEOTIDE SEQUENCE [LARGE SCALE GENOMIC DNA]</scope>
    <source>
        <strain evidence="2 3">NCTC13336</strain>
    </source>
</reference>
<name>A0A377R194_9NEIS</name>
<proteinExistence type="predicted"/>
<dbReference type="Proteomes" id="UP000254293">
    <property type="component" value="Unassembled WGS sequence"/>
</dbReference>
<dbReference type="OrthoDB" id="8613819at2"/>
<accession>A0A377R194</accession>